<dbReference type="BioCyc" id="JESP1508404:G14D9-11200-MONOMER"/>
<dbReference type="EMBL" id="CP009416">
    <property type="protein sequence ID" value="AJD91262.1"/>
    <property type="molecule type" value="Genomic_DNA"/>
</dbReference>
<dbReference type="PANTHER" id="PTHR38440">
    <property type="entry name" value="UPF0398 PROTEIN YPSA"/>
    <property type="match status" value="1"/>
</dbReference>
<dbReference type="PANTHER" id="PTHR38440:SF1">
    <property type="entry name" value="UPF0398 PROTEIN SPR0331"/>
    <property type="match status" value="1"/>
</dbReference>
<proteinExistence type="inferred from homology"/>
<dbReference type="NCBIfam" id="NF010181">
    <property type="entry name" value="PRK13660.1"/>
    <property type="match status" value="1"/>
</dbReference>
<dbReference type="HOGENOM" id="CLU_105319_0_0_9"/>
<dbReference type="Pfam" id="PF06908">
    <property type="entry name" value="YpsA"/>
    <property type="match status" value="1"/>
</dbReference>
<reference evidence="2 3" key="1">
    <citation type="submission" date="2014-08" db="EMBL/GenBank/DDBJ databases">
        <title>Complete genome of a marine bacteria Jeotgalibacillus malaysiensis.</title>
        <authorList>
            <person name="Yaakop A.S."/>
            <person name="Chan K.-G."/>
            <person name="Goh K.M."/>
        </authorList>
    </citation>
    <scope>NUCLEOTIDE SEQUENCE [LARGE SCALE GENOMIC DNA]</scope>
    <source>
        <strain evidence="2 3">D5</strain>
    </source>
</reference>
<evidence type="ECO:0000313" key="2">
    <source>
        <dbReference type="EMBL" id="AJD91262.1"/>
    </source>
</evidence>
<sequence>MKTLVISGYRSHEIGIFKSDDPAVRIIKKALRQRLDPLIDEGLEWIIVSGGLGVEQWAAEEVIEMKDDYPHIQLAIITPFLNQQEKWNETNQEKYQKLLRSADFTASVSNQPYKDPSQFKNRDDLLLKKADGLLLVYDEEKEGSPGFLLRKAKDYTENHPLEILLINFQDLQWIAEEEILNETEPD</sequence>
<evidence type="ECO:0000313" key="3">
    <source>
        <dbReference type="Proteomes" id="UP000031449"/>
    </source>
</evidence>
<dbReference type="KEGG" id="jeo:JMA_19450"/>
<dbReference type="AlphaFoldDB" id="A0A0B5ARJ8"/>
<dbReference type="STRING" id="1508404.JMA_19450"/>
<organism evidence="2 3">
    <name type="scientific">Jeotgalibacillus malaysiensis</name>
    <dbReference type="NCBI Taxonomy" id="1508404"/>
    <lineage>
        <taxon>Bacteria</taxon>
        <taxon>Bacillati</taxon>
        <taxon>Bacillota</taxon>
        <taxon>Bacilli</taxon>
        <taxon>Bacillales</taxon>
        <taxon>Caryophanaceae</taxon>
        <taxon>Jeotgalibacillus</taxon>
    </lineage>
</organism>
<name>A0A0B5ARJ8_9BACL</name>
<dbReference type="HAMAP" id="MF_01575">
    <property type="entry name" value="UPF0398"/>
    <property type="match status" value="1"/>
</dbReference>
<dbReference type="SUPFAM" id="SSF102405">
    <property type="entry name" value="MCP/YpsA-like"/>
    <property type="match status" value="1"/>
</dbReference>
<keyword evidence="3" id="KW-1185">Reference proteome</keyword>
<dbReference type="PIRSF" id="PIRSF021290">
    <property type="entry name" value="DUF1273"/>
    <property type="match status" value="1"/>
</dbReference>
<dbReference type="Gene3D" id="3.40.50.450">
    <property type="match status" value="1"/>
</dbReference>
<dbReference type="Proteomes" id="UP000031449">
    <property type="component" value="Chromosome"/>
</dbReference>
<accession>A0A0B5ARJ8</accession>
<protein>
    <recommendedName>
        <fullName evidence="1">UPF0398 protein JMA_19450</fullName>
    </recommendedName>
</protein>
<comment type="similarity">
    <text evidence="1">Belongs to the UPF0398 family.</text>
</comment>
<gene>
    <name evidence="2" type="ORF">JMA_19450</name>
</gene>
<evidence type="ECO:0000256" key="1">
    <source>
        <dbReference type="HAMAP-Rule" id="MF_01575"/>
    </source>
</evidence>
<dbReference type="OrthoDB" id="2301957at2"/>
<dbReference type="InterPro" id="IPR010697">
    <property type="entry name" value="YspA"/>
</dbReference>